<proteinExistence type="predicted"/>
<reference evidence="1" key="1">
    <citation type="journal article" date="2013" name="Lancet">
        <title>First case of E anophelis outbreak in an intensive-care unit.</title>
        <authorList>
            <person name="Teo J."/>
            <person name="Tan S.Y."/>
            <person name="Tay M."/>
            <person name="Ding Y."/>
            <person name="Kjelleberg S."/>
            <person name="Givskov M."/>
            <person name="Lin R.T."/>
            <person name="Yang L."/>
        </authorList>
    </citation>
    <scope>NUCLEOTIDE SEQUENCE [LARGE SCALE GENOMIC DNA]</scope>
    <source>
        <strain evidence="1">NUHP1</strain>
    </source>
</reference>
<dbReference type="HOGENOM" id="CLU_3343167_0_0_10"/>
<reference evidence="1" key="2">
    <citation type="journal article" date="2015" name="Genome Biol. Evol.">
        <title>Complete Genome Sequence and Transcriptomic Analysis of the Novel Pathogen Elizabethkingia anophelis in Response to Oxidative Stress.</title>
        <authorList>
            <person name="Li Y."/>
            <person name="Liu Y."/>
            <person name="Chew S.C."/>
            <person name="Tay M."/>
            <person name="Salido M.M."/>
            <person name="Teo J."/>
            <person name="Lauro F.M."/>
            <person name="Givskov M."/>
            <person name="Yang L."/>
        </authorList>
    </citation>
    <scope>NUCLEOTIDE SEQUENCE</scope>
    <source>
        <strain evidence="1">NUHP1</strain>
    </source>
</reference>
<dbReference type="AlphaFoldDB" id="A0A077EMT9"/>
<gene>
    <name evidence="1" type="ORF">BD94_4003</name>
</gene>
<evidence type="ECO:0000313" key="1">
    <source>
        <dbReference type="EMBL" id="AIL47778.1"/>
    </source>
</evidence>
<dbReference type="EMBL" id="CP007547">
    <property type="protein sequence ID" value="AIL47778.1"/>
    <property type="molecule type" value="Genomic_DNA"/>
</dbReference>
<protein>
    <submittedName>
        <fullName evidence="1">Uncharacterized protein</fullName>
    </submittedName>
</protein>
<name>A0A077EMT9_9FLAO</name>
<evidence type="ECO:0000313" key="2">
    <source>
        <dbReference type="Proteomes" id="UP000028933"/>
    </source>
</evidence>
<organism evidence="1 2">
    <name type="scientific">Elizabethkingia anophelis NUHP1</name>
    <dbReference type="NCBI Taxonomy" id="1338011"/>
    <lineage>
        <taxon>Bacteria</taxon>
        <taxon>Pseudomonadati</taxon>
        <taxon>Bacteroidota</taxon>
        <taxon>Flavobacteriia</taxon>
        <taxon>Flavobacteriales</taxon>
        <taxon>Weeksellaceae</taxon>
        <taxon>Elizabethkingia</taxon>
    </lineage>
</organism>
<accession>A0A077EMT9</accession>
<dbReference type="KEGG" id="eao:BD94_4003"/>
<dbReference type="Proteomes" id="UP000028933">
    <property type="component" value="Chromosome"/>
</dbReference>
<sequence length="37" mass="4303">MYFGNNYVNSSCFFNVIYSSNILIFNTIQNLKNKFGS</sequence>